<dbReference type="InterPro" id="IPR029058">
    <property type="entry name" value="AB_hydrolase_fold"/>
</dbReference>
<dbReference type="InterPro" id="IPR049492">
    <property type="entry name" value="BD-FAE-like_dom"/>
</dbReference>
<dbReference type="Gene3D" id="3.40.50.1820">
    <property type="entry name" value="alpha/beta hydrolase"/>
    <property type="match status" value="1"/>
</dbReference>
<dbReference type="PANTHER" id="PTHR48081:SF33">
    <property type="entry name" value="KYNURENINE FORMAMIDASE"/>
    <property type="match status" value="1"/>
</dbReference>
<reference evidence="3 4" key="1">
    <citation type="submission" date="2018-11" db="EMBL/GenBank/DDBJ databases">
        <title>Proposal to divide the Flavobacteriaceae and reorganize its genera based on Amino Acid Identity values calculated from whole genome sequences.</title>
        <authorList>
            <person name="Nicholson A.C."/>
            <person name="Gulvik C.A."/>
            <person name="Whitney A.M."/>
            <person name="Humrighouse B.W."/>
            <person name="Bell M."/>
            <person name="Holmes B."/>
            <person name="Steigerwalt A.G."/>
            <person name="Villarma A."/>
            <person name="Sheth M."/>
            <person name="Batra D."/>
            <person name="Pryor J."/>
            <person name="Bernardet J.-F."/>
            <person name="Hugo C."/>
            <person name="Kampfer P."/>
            <person name="Newman J."/>
            <person name="McQuiston J.R."/>
        </authorList>
    </citation>
    <scope>NUCLEOTIDE SEQUENCE [LARGE SCALE GENOMIC DNA]</scope>
    <source>
        <strain evidence="3 4">H5559</strain>
    </source>
</reference>
<organism evidence="3 4">
    <name type="scientific">Chryseobacterium indologenes</name>
    <name type="common">Flavobacterium indologenes</name>
    <dbReference type="NCBI Taxonomy" id="253"/>
    <lineage>
        <taxon>Bacteria</taxon>
        <taxon>Pseudomonadati</taxon>
        <taxon>Bacteroidota</taxon>
        <taxon>Flavobacteriia</taxon>
        <taxon>Flavobacteriales</taxon>
        <taxon>Weeksellaceae</taxon>
        <taxon>Chryseobacterium group</taxon>
        <taxon>Chryseobacterium</taxon>
    </lineage>
</organism>
<dbReference type="SUPFAM" id="SSF53474">
    <property type="entry name" value="alpha/beta-Hydrolases"/>
    <property type="match status" value="1"/>
</dbReference>
<evidence type="ECO:0000313" key="3">
    <source>
        <dbReference type="EMBL" id="AZB19431.1"/>
    </source>
</evidence>
<sequence>MKKRLIGTLLLTTLFLLLINCKDKKISFDNKVGFDKEENISYGPHSGQTMDLYIPHKKITENTKAFIMIHGGGWRAGNKSQLTFFALSLMKQFPGHIFVNMNYRLASETEYALPNQTDDIGHVVSFLENKLHYSPQLILLGNSAGGHLSMLYAYKCDLLKKVKAVINIVGPADLSDSGFKNYQEYSFVERQLVDPHFPKAGISDIDVASPVYWITKESPPTLSYYGKNDRVIPSCQGKILDSVLSRNNVLHEFYEFNGGHLDWDKSPNDVVLIDGIKSFLQKADNK</sequence>
<protein>
    <submittedName>
        <fullName evidence="3">Alpha/beta hydrolase</fullName>
    </submittedName>
</protein>
<dbReference type="Proteomes" id="UP000269015">
    <property type="component" value="Chromosome"/>
</dbReference>
<evidence type="ECO:0000259" key="2">
    <source>
        <dbReference type="Pfam" id="PF20434"/>
    </source>
</evidence>
<keyword evidence="1 3" id="KW-0378">Hydrolase</keyword>
<dbReference type="PANTHER" id="PTHR48081">
    <property type="entry name" value="AB HYDROLASE SUPERFAMILY PROTEIN C4A8.06C"/>
    <property type="match status" value="1"/>
</dbReference>
<evidence type="ECO:0000256" key="1">
    <source>
        <dbReference type="ARBA" id="ARBA00022801"/>
    </source>
</evidence>
<dbReference type="InterPro" id="IPR050300">
    <property type="entry name" value="GDXG_lipolytic_enzyme"/>
</dbReference>
<feature type="domain" description="BD-FAE-like" evidence="2">
    <location>
        <begin position="50"/>
        <end position="243"/>
    </location>
</feature>
<name>A0AAD0YYM5_CHRID</name>
<dbReference type="RefSeq" id="WP_061084872.1">
    <property type="nucleotide sequence ID" value="NZ_CP033930.1"/>
</dbReference>
<dbReference type="AlphaFoldDB" id="A0AAD0YYM5"/>
<dbReference type="Pfam" id="PF20434">
    <property type="entry name" value="BD-FAE"/>
    <property type="match status" value="1"/>
</dbReference>
<dbReference type="EMBL" id="CP033930">
    <property type="protein sequence ID" value="AZB19431.1"/>
    <property type="molecule type" value="Genomic_DNA"/>
</dbReference>
<accession>A0AAD0YYM5</accession>
<evidence type="ECO:0000313" key="4">
    <source>
        <dbReference type="Proteomes" id="UP000269015"/>
    </source>
</evidence>
<dbReference type="GO" id="GO:0016787">
    <property type="term" value="F:hydrolase activity"/>
    <property type="evidence" value="ECO:0007669"/>
    <property type="project" value="UniProtKB-KW"/>
</dbReference>
<proteinExistence type="predicted"/>
<gene>
    <name evidence="3" type="ORF">EG352_17430</name>
</gene>